<sequence length="247" mass="24335">MANSIGAFSANILARFNAAYTAGQSNTSSQGSTSSQGAASSATSTSDTIAKLKSAIGDASSPSNAGNDAVILNLSAAAQQLLASLQSGNLQSGSAPGDAGQNGGAQNSLAQTINQQIANQPSLASYLTAGQDTTVNGLNFMNGFGTGGSDAANGFDALGAVGDASGAIEQFQQWLSQPLQANLERAIERQKESSPLNEEKSEDKSKAPDQTAADTSSPTDSASSAGDAATTSGSTAGSNNQASASSA</sequence>
<protein>
    <submittedName>
        <fullName evidence="2">Uncharacterized protein</fullName>
    </submittedName>
</protein>
<feature type="compositionally biased region" description="Low complexity" evidence="1">
    <location>
        <begin position="211"/>
        <end position="247"/>
    </location>
</feature>
<reference evidence="2 3" key="1">
    <citation type="journal article" date="2016" name="Antonie Van Leeuwenhoek">
        <title>Dongia soli sp. nov., isolated from soil from Dokdo, Korea.</title>
        <authorList>
            <person name="Kim D.U."/>
            <person name="Lee H."/>
            <person name="Kim H."/>
            <person name="Kim S.G."/>
            <person name="Ka J.O."/>
        </authorList>
    </citation>
    <scope>NUCLEOTIDE SEQUENCE [LARGE SCALE GENOMIC DNA]</scope>
    <source>
        <strain evidence="2 3">D78</strain>
    </source>
</reference>
<feature type="compositionally biased region" description="Basic and acidic residues" evidence="1">
    <location>
        <begin position="188"/>
        <end position="207"/>
    </location>
</feature>
<dbReference type="Proteomes" id="UP001279642">
    <property type="component" value="Unassembled WGS sequence"/>
</dbReference>
<keyword evidence="3" id="KW-1185">Reference proteome</keyword>
<name>A0ABU5E9E3_9PROT</name>
<evidence type="ECO:0000313" key="2">
    <source>
        <dbReference type="EMBL" id="MDY0882168.1"/>
    </source>
</evidence>
<dbReference type="EMBL" id="JAXCLW010000001">
    <property type="protein sequence ID" value="MDY0882168.1"/>
    <property type="molecule type" value="Genomic_DNA"/>
</dbReference>
<organism evidence="2 3">
    <name type="scientific">Dongia soli</name>
    <dbReference type="NCBI Taxonomy" id="600628"/>
    <lineage>
        <taxon>Bacteria</taxon>
        <taxon>Pseudomonadati</taxon>
        <taxon>Pseudomonadota</taxon>
        <taxon>Alphaproteobacteria</taxon>
        <taxon>Rhodospirillales</taxon>
        <taxon>Dongiaceae</taxon>
        <taxon>Dongia</taxon>
    </lineage>
</organism>
<proteinExistence type="predicted"/>
<evidence type="ECO:0000313" key="3">
    <source>
        <dbReference type="Proteomes" id="UP001279642"/>
    </source>
</evidence>
<accession>A0ABU5E9E3</accession>
<dbReference type="RefSeq" id="WP_320507198.1">
    <property type="nucleotide sequence ID" value="NZ_JAXCLW010000001.1"/>
</dbReference>
<comment type="caution">
    <text evidence="2">The sequence shown here is derived from an EMBL/GenBank/DDBJ whole genome shotgun (WGS) entry which is preliminary data.</text>
</comment>
<evidence type="ECO:0000256" key="1">
    <source>
        <dbReference type="SAM" id="MobiDB-lite"/>
    </source>
</evidence>
<feature type="region of interest" description="Disordered" evidence="1">
    <location>
        <begin position="24"/>
        <end position="43"/>
    </location>
</feature>
<gene>
    <name evidence="2" type="ORF">SMD27_04890</name>
</gene>
<feature type="region of interest" description="Disordered" evidence="1">
    <location>
        <begin position="188"/>
        <end position="247"/>
    </location>
</feature>